<name>A0AAW6TQZ7_9BACT</name>
<comment type="caution">
    <text evidence="1">The sequence shown here is derived from an EMBL/GenBank/DDBJ whole genome shotgun (WGS) entry which is preliminary data.</text>
</comment>
<evidence type="ECO:0000313" key="2">
    <source>
        <dbReference type="Proteomes" id="UP001431776"/>
    </source>
</evidence>
<dbReference type="AlphaFoldDB" id="A0AAW6TQZ7"/>
<gene>
    <name evidence="1" type="ORF">QJ522_01145</name>
</gene>
<dbReference type="RefSeq" id="WP_349243042.1">
    <property type="nucleotide sequence ID" value="NZ_JASCXX010000001.1"/>
</dbReference>
<evidence type="ECO:0000313" key="1">
    <source>
        <dbReference type="EMBL" id="MDI6447632.1"/>
    </source>
</evidence>
<protein>
    <submittedName>
        <fullName evidence="1">Type II secretion system protein</fullName>
    </submittedName>
</protein>
<accession>A0AAW6TQZ7</accession>
<dbReference type="SUPFAM" id="SSF54523">
    <property type="entry name" value="Pili subunits"/>
    <property type="match status" value="1"/>
</dbReference>
<dbReference type="InterPro" id="IPR045584">
    <property type="entry name" value="Pilin-like"/>
</dbReference>
<reference evidence="1" key="1">
    <citation type="submission" date="2023-05" db="EMBL/GenBank/DDBJ databases">
        <title>Anaerotaeda fermentans gen. nov., sp. nov., a novel anaerobic planctomycete of the new family within the order Sedimentisphaerales isolated from Taman Peninsula, Russia.</title>
        <authorList>
            <person name="Khomyakova M.A."/>
            <person name="Merkel A.Y."/>
            <person name="Slobodkin A.I."/>
        </authorList>
    </citation>
    <scope>NUCLEOTIDE SEQUENCE</scope>
    <source>
        <strain evidence="1">M17dextr</strain>
    </source>
</reference>
<sequence>MRKAFTLIELVVALGILAVVLSFAGVIFRVSIDSHRIALANAEIMQKLRVIAEQLDTDFRGLRRDGDIFIIWDAARKSEYRGANANDPAAFERFDRMMFFTTGDFQAYKADPPVRGNVARVCYSLVSRPADNAAGRLKPQRQEPVNRMLARTVHVLVPAAAAADRLDTRSFTDEQWREWSSSLEYDNISLQEWMQIPRAEKIDILSVIGDVTIAGDTQSTTSEAARGVVIDLTQPDPVHALLCEGVGQFAVQGWSDAEQRWIPQVNPNGDERLEDDSDFLLEGGDLHPEHKPGVWYPHGALTLRNITYPASQIDETHLHEVPGLGRALKFTFTLYDSKGVLASGRTFTHIVYLDN</sequence>
<dbReference type="Proteomes" id="UP001431776">
    <property type="component" value="Unassembled WGS sequence"/>
</dbReference>
<proteinExistence type="predicted"/>
<organism evidence="1 2">
    <name type="scientific">Anaerobaca lacustris</name>
    <dbReference type="NCBI Taxonomy" id="3044600"/>
    <lineage>
        <taxon>Bacteria</taxon>
        <taxon>Pseudomonadati</taxon>
        <taxon>Planctomycetota</taxon>
        <taxon>Phycisphaerae</taxon>
        <taxon>Sedimentisphaerales</taxon>
        <taxon>Anaerobacaceae</taxon>
        <taxon>Anaerobaca</taxon>
    </lineage>
</organism>
<dbReference type="Pfam" id="PF07963">
    <property type="entry name" value="N_methyl"/>
    <property type="match status" value="1"/>
</dbReference>
<dbReference type="NCBIfam" id="TIGR02532">
    <property type="entry name" value="IV_pilin_GFxxxE"/>
    <property type="match status" value="1"/>
</dbReference>
<dbReference type="EMBL" id="JASCXX010000001">
    <property type="protein sequence ID" value="MDI6447632.1"/>
    <property type="molecule type" value="Genomic_DNA"/>
</dbReference>
<keyword evidence="2" id="KW-1185">Reference proteome</keyword>
<dbReference type="InterPro" id="IPR012902">
    <property type="entry name" value="N_methyl_site"/>
</dbReference>